<reference evidence="1" key="2">
    <citation type="journal article" date="2015" name="Data Brief">
        <title>Shoot transcriptome of the giant reed, Arundo donax.</title>
        <authorList>
            <person name="Barrero R.A."/>
            <person name="Guerrero F.D."/>
            <person name="Moolhuijzen P."/>
            <person name="Goolsby J.A."/>
            <person name="Tidwell J."/>
            <person name="Bellgard S.E."/>
            <person name="Bellgard M.I."/>
        </authorList>
    </citation>
    <scope>NUCLEOTIDE SEQUENCE</scope>
    <source>
        <tissue evidence="1">Shoot tissue taken approximately 20 cm above the soil surface</tissue>
    </source>
</reference>
<organism evidence="1">
    <name type="scientific">Arundo donax</name>
    <name type="common">Giant reed</name>
    <name type="synonym">Donax arundinaceus</name>
    <dbReference type="NCBI Taxonomy" id="35708"/>
    <lineage>
        <taxon>Eukaryota</taxon>
        <taxon>Viridiplantae</taxon>
        <taxon>Streptophyta</taxon>
        <taxon>Embryophyta</taxon>
        <taxon>Tracheophyta</taxon>
        <taxon>Spermatophyta</taxon>
        <taxon>Magnoliopsida</taxon>
        <taxon>Liliopsida</taxon>
        <taxon>Poales</taxon>
        <taxon>Poaceae</taxon>
        <taxon>PACMAD clade</taxon>
        <taxon>Arundinoideae</taxon>
        <taxon>Arundineae</taxon>
        <taxon>Arundo</taxon>
    </lineage>
</organism>
<dbReference type="EMBL" id="GBRH01180673">
    <property type="protein sequence ID" value="JAE17223.1"/>
    <property type="molecule type" value="Transcribed_RNA"/>
</dbReference>
<name>A0A0A9G960_ARUDO</name>
<sequence>MLSVNHLIGQFMSIFKVYLCLDPCTFVPSTDRLDD</sequence>
<dbReference type="AlphaFoldDB" id="A0A0A9G960"/>
<accession>A0A0A9G960</accession>
<evidence type="ECO:0000313" key="1">
    <source>
        <dbReference type="EMBL" id="JAE17223.1"/>
    </source>
</evidence>
<protein>
    <submittedName>
        <fullName evidence="1">Uncharacterized protein</fullName>
    </submittedName>
</protein>
<reference evidence="1" key="1">
    <citation type="submission" date="2014-09" db="EMBL/GenBank/DDBJ databases">
        <authorList>
            <person name="Magalhaes I.L.F."/>
            <person name="Oliveira U."/>
            <person name="Santos F.R."/>
            <person name="Vidigal T.H.D.A."/>
            <person name="Brescovit A.D."/>
            <person name="Santos A.J."/>
        </authorList>
    </citation>
    <scope>NUCLEOTIDE SEQUENCE</scope>
    <source>
        <tissue evidence="1">Shoot tissue taken approximately 20 cm above the soil surface</tissue>
    </source>
</reference>
<proteinExistence type="predicted"/>